<gene>
    <name evidence="2" type="ORF">ACFFRI_22220</name>
</gene>
<evidence type="ECO:0000256" key="1">
    <source>
        <dbReference type="SAM" id="MobiDB-lite"/>
    </source>
</evidence>
<comment type="caution">
    <text evidence="2">The sequence shown here is derived from an EMBL/GenBank/DDBJ whole genome shotgun (WGS) entry which is preliminary data.</text>
</comment>
<proteinExistence type="predicted"/>
<organism evidence="2 3">
    <name type="scientific">Nocardioides plantarum</name>
    <dbReference type="NCBI Taxonomy" id="29299"/>
    <lineage>
        <taxon>Bacteria</taxon>
        <taxon>Bacillati</taxon>
        <taxon>Actinomycetota</taxon>
        <taxon>Actinomycetes</taxon>
        <taxon>Propionibacteriales</taxon>
        <taxon>Nocardioidaceae</taxon>
        <taxon>Nocardioides</taxon>
    </lineage>
</organism>
<keyword evidence="3" id="KW-1185">Reference proteome</keyword>
<dbReference type="Proteomes" id="UP001589750">
    <property type="component" value="Unassembled WGS sequence"/>
</dbReference>
<protein>
    <submittedName>
        <fullName evidence="2">Uncharacterized protein</fullName>
    </submittedName>
</protein>
<dbReference type="EMBL" id="JBHMDG010000047">
    <property type="protein sequence ID" value="MFB9315776.1"/>
    <property type="molecule type" value="Genomic_DNA"/>
</dbReference>
<name>A0ABV5KGB5_9ACTN</name>
<accession>A0ABV5KGB5</accession>
<reference evidence="2 3" key="1">
    <citation type="submission" date="2024-09" db="EMBL/GenBank/DDBJ databases">
        <authorList>
            <person name="Sun Q."/>
            <person name="Mori K."/>
        </authorList>
    </citation>
    <scope>NUCLEOTIDE SEQUENCE [LARGE SCALE GENOMIC DNA]</scope>
    <source>
        <strain evidence="2 3">JCM 9626</strain>
    </source>
</reference>
<evidence type="ECO:0000313" key="3">
    <source>
        <dbReference type="Proteomes" id="UP001589750"/>
    </source>
</evidence>
<dbReference type="RefSeq" id="WP_140009572.1">
    <property type="nucleotide sequence ID" value="NZ_JBHMDG010000047.1"/>
</dbReference>
<feature type="region of interest" description="Disordered" evidence="1">
    <location>
        <begin position="378"/>
        <end position="419"/>
    </location>
</feature>
<evidence type="ECO:0000313" key="2">
    <source>
        <dbReference type="EMBL" id="MFB9315776.1"/>
    </source>
</evidence>
<sequence length="419" mass="46129">MSDQSVISQGSSVGFRPGVFVFDDDVHWARMLKAVLGHLTSSGRTGPPAHVRIKSGDILRDSGFASALSYGPFVENEGRTLLSWQDRRRAALDRDHEVRLREILDVHNPSPKQPLVGSPALVFSHIDDDDLTATRGLGEVGSNLIAHGRFDPRDPVVASLLWGQMLPTVVVSHGRVLERLEDEPELEESGGTLLLTNPTRSFVGEAIFYEAFDETVYTDERALGWDMPDPLPIPAPPPQHDTPVGQVLRRIEDRTGPRISSQDRREDGADVSRTLAFHQYPNPNEVERKVRTYLLDPGHEKQRWVEFADHGLLDRGTTALLVASSLSSVLLSPFPAADIRPTADAALQFTVPVALPTRRGHLLLTTSWTFRDRTNPLATADLGDGDPRDPGPASGLWLATAHPNPREDEYGSPFATAFH</sequence>